<sequence length="104" mass="11667">MRAGREEKQIRDVKEQILVNEIRDAKRLKSRYKELDEGNGMRDTKSKNKEGDSLVFLSSLLVNSHLLLSLSSSHLVYSHPESALSITIFIFSPLGSSTSPQHIG</sequence>
<proteinExistence type="predicted"/>
<organism evidence="1 2">
    <name type="scientific">Vibrio celticus</name>
    <dbReference type="NCBI Taxonomy" id="446372"/>
    <lineage>
        <taxon>Bacteria</taxon>
        <taxon>Pseudomonadati</taxon>
        <taxon>Pseudomonadota</taxon>
        <taxon>Gammaproteobacteria</taxon>
        <taxon>Vibrionales</taxon>
        <taxon>Vibrionaceae</taxon>
        <taxon>Vibrio</taxon>
    </lineage>
</organism>
<dbReference type="Proteomes" id="UP000092819">
    <property type="component" value="Unassembled WGS sequence"/>
</dbReference>
<gene>
    <name evidence="1" type="ORF">VCE7224_03469</name>
</gene>
<evidence type="ECO:0000313" key="2">
    <source>
        <dbReference type="Proteomes" id="UP000092819"/>
    </source>
</evidence>
<evidence type="ECO:0000313" key="1">
    <source>
        <dbReference type="EMBL" id="SBT14704.1"/>
    </source>
</evidence>
<dbReference type="EMBL" id="FLQZ01000082">
    <property type="protein sequence ID" value="SBT14704.1"/>
    <property type="molecule type" value="Genomic_DNA"/>
</dbReference>
<accession>A0A1C3JHW3</accession>
<protein>
    <submittedName>
        <fullName evidence="1">Uncharacterized protein</fullName>
    </submittedName>
</protein>
<keyword evidence="2" id="KW-1185">Reference proteome</keyword>
<name>A0A1C3JHW3_9VIBR</name>
<reference evidence="2" key="1">
    <citation type="submission" date="2016-06" db="EMBL/GenBank/DDBJ databases">
        <authorList>
            <person name="Rodrigo-Torres L."/>
            <person name="Arahal D.R."/>
        </authorList>
    </citation>
    <scope>NUCLEOTIDE SEQUENCE [LARGE SCALE GENOMIC DNA]</scope>
    <source>
        <strain evidence="2">CECT 7224</strain>
    </source>
</reference>
<dbReference type="AlphaFoldDB" id="A0A1C3JHW3"/>